<dbReference type="GO" id="GO:0016020">
    <property type="term" value="C:membrane"/>
    <property type="evidence" value="ECO:0007669"/>
    <property type="project" value="InterPro"/>
</dbReference>
<feature type="transmembrane region" description="Helical" evidence="1">
    <location>
        <begin position="21"/>
        <end position="41"/>
    </location>
</feature>
<reference evidence="2" key="2">
    <citation type="submission" date="2021-09" db="EMBL/GenBank/DDBJ databases">
        <authorList>
            <person name="Gilroy R."/>
        </authorList>
    </citation>
    <scope>NUCLEOTIDE SEQUENCE</scope>
    <source>
        <strain evidence="2">578</strain>
    </source>
</reference>
<name>A0A921FUC3_9BIFI</name>
<comment type="caution">
    <text evidence="2">The sequence shown here is derived from an EMBL/GenBank/DDBJ whole genome shotgun (WGS) entry which is preliminary data.</text>
</comment>
<dbReference type="AlphaFoldDB" id="A0A921FUC3"/>
<dbReference type="Proteomes" id="UP000715651">
    <property type="component" value="Unassembled WGS sequence"/>
</dbReference>
<keyword evidence="1" id="KW-1133">Transmembrane helix</keyword>
<dbReference type="EMBL" id="DYWK01000006">
    <property type="protein sequence ID" value="HJF18184.1"/>
    <property type="molecule type" value="Genomic_DNA"/>
</dbReference>
<evidence type="ECO:0000256" key="1">
    <source>
        <dbReference type="SAM" id="Phobius"/>
    </source>
</evidence>
<protein>
    <submittedName>
        <fullName evidence="2">YggT family protein</fullName>
    </submittedName>
</protein>
<feature type="transmembrane region" description="Helical" evidence="1">
    <location>
        <begin position="86"/>
        <end position="110"/>
    </location>
</feature>
<accession>A0A921FUC3</accession>
<evidence type="ECO:0000313" key="3">
    <source>
        <dbReference type="Proteomes" id="UP000715651"/>
    </source>
</evidence>
<dbReference type="InterPro" id="IPR003425">
    <property type="entry name" value="CCB3/YggT"/>
</dbReference>
<proteinExistence type="predicted"/>
<sequence length="111" mass="13101">MLPFVFWSVFRRILRLGNAVFSLYYFVLVARVVIDWIVFFARPVFPPFMVKIIRVLYKLTEPPVRLLRRFIPSLPLGGMYLDLAYLVWWIVVGAGQWLWNMAGSLLFGLLF</sequence>
<reference evidence="2" key="1">
    <citation type="journal article" date="2021" name="PeerJ">
        <title>Extensive microbial diversity within the chicken gut microbiome revealed by metagenomics and culture.</title>
        <authorList>
            <person name="Gilroy R."/>
            <person name="Ravi A."/>
            <person name="Getino M."/>
            <person name="Pursley I."/>
            <person name="Horton D.L."/>
            <person name="Alikhan N.F."/>
            <person name="Baker D."/>
            <person name="Gharbi K."/>
            <person name="Hall N."/>
            <person name="Watson M."/>
            <person name="Adriaenssens E.M."/>
            <person name="Foster-Nyarko E."/>
            <person name="Jarju S."/>
            <person name="Secka A."/>
            <person name="Antonio M."/>
            <person name="Oren A."/>
            <person name="Chaudhuri R.R."/>
            <person name="La Ragione R."/>
            <person name="Hildebrand F."/>
            <person name="Pallen M.J."/>
        </authorList>
    </citation>
    <scope>NUCLEOTIDE SEQUENCE</scope>
    <source>
        <strain evidence="2">578</strain>
    </source>
</reference>
<keyword evidence="1" id="KW-0812">Transmembrane</keyword>
<organism evidence="2 3">
    <name type="scientific">Aeriscardovia aeriphila</name>
    <dbReference type="NCBI Taxonomy" id="218139"/>
    <lineage>
        <taxon>Bacteria</taxon>
        <taxon>Bacillati</taxon>
        <taxon>Actinomycetota</taxon>
        <taxon>Actinomycetes</taxon>
        <taxon>Bifidobacteriales</taxon>
        <taxon>Bifidobacteriaceae</taxon>
        <taxon>Aeriscardovia</taxon>
    </lineage>
</organism>
<gene>
    <name evidence="2" type="ORF">K8U78_03390</name>
</gene>
<evidence type="ECO:0000313" key="2">
    <source>
        <dbReference type="EMBL" id="HJF18184.1"/>
    </source>
</evidence>
<keyword evidence="1" id="KW-0472">Membrane</keyword>
<dbReference type="Pfam" id="PF02325">
    <property type="entry name" value="CCB3_YggT"/>
    <property type="match status" value="1"/>
</dbReference>